<dbReference type="PROSITE" id="PS50893">
    <property type="entry name" value="ABC_TRANSPORTER_2"/>
    <property type="match status" value="1"/>
</dbReference>
<dbReference type="EMBL" id="ML975156">
    <property type="protein sequence ID" value="KAF1812774.1"/>
    <property type="molecule type" value="Genomic_DNA"/>
</dbReference>
<dbReference type="FunFam" id="3.40.50.300:FF:000287">
    <property type="entry name" value="Multidrug ABC transporter ATP-binding protein"/>
    <property type="match status" value="1"/>
</dbReference>
<keyword evidence="7 10" id="KW-0472">Membrane</keyword>
<dbReference type="Pfam" id="PF00664">
    <property type="entry name" value="ABC_membrane"/>
    <property type="match status" value="1"/>
</dbReference>
<dbReference type="InterPro" id="IPR039421">
    <property type="entry name" value="Type_1_exporter"/>
</dbReference>
<evidence type="ECO:0000313" key="14">
    <source>
        <dbReference type="Proteomes" id="UP000504638"/>
    </source>
</evidence>
<evidence type="ECO:0000256" key="9">
    <source>
        <dbReference type="SAM" id="MobiDB-lite"/>
    </source>
</evidence>
<keyword evidence="6 10" id="KW-1133">Transmembrane helix</keyword>
<feature type="region of interest" description="Disordered" evidence="9">
    <location>
        <begin position="806"/>
        <end position="829"/>
    </location>
</feature>
<dbReference type="SUPFAM" id="SSF52540">
    <property type="entry name" value="P-loop containing nucleoside triphosphate hydrolases"/>
    <property type="match status" value="1"/>
</dbReference>
<gene>
    <name evidence="13 15" type="ORF">P152DRAFT_396283</name>
</gene>
<evidence type="ECO:0000256" key="10">
    <source>
        <dbReference type="SAM" id="Phobius"/>
    </source>
</evidence>
<evidence type="ECO:0000256" key="6">
    <source>
        <dbReference type="ARBA" id="ARBA00022989"/>
    </source>
</evidence>
<evidence type="ECO:0008006" key="16">
    <source>
        <dbReference type="Google" id="ProtNLM"/>
    </source>
</evidence>
<evidence type="ECO:0000256" key="1">
    <source>
        <dbReference type="ARBA" id="ARBA00004141"/>
    </source>
</evidence>
<evidence type="ECO:0000256" key="7">
    <source>
        <dbReference type="ARBA" id="ARBA00023136"/>
    </source>
</evidence>
<comment type="subcellular location">
    <subcellularLocation>
        <location evidence="1">Membrane</location>
        <topology evidence="1">Multi-pass membrane protein</topology>
    </subcellularLocation>
</comment>
<dbReference type="GO" id="GO:0005524">
    <property type="term" value="F:ATP binding"/>
    <property type="evidence" value="ECO:0007669"/>
    <property type="project" value="UniProtKB-KW"/>
</dbReference>
<evidence type="ECO:0000259" key="12">
    <source>
        <dbReference type="PROSITE" id="PS50929"/>
    </source>
</evidence>
<evidence type="ECO:0000256" key="5">
    <source>
        <dbReference type="ARBA" id="ARBA00022840"/>
    </source>
</evidence>
<evidence type="ECO:0000256" key="2">
    <source>
        <dbReference type="ARBA" id="ARBA00022448"/>
    </source>
</evidence>
<reference evidence="13 15" key="1">
    <citation type="submission" date="2020-01" db="EMBL/GenBank/DDBJ databases">
        <authorList>
            <consortium name="DOE Joint Genome Institute"/>
            <person name="Haridas S."/>
            <person name="Albert R."/>
            <person name="Binder M."/>
            <person name="Bloem J."/>
            <person name="Labutti K."/>
            <person name="Salamov A."/>
            <person name="Andreopoulos B."/>
            <person name="Baker S.E."/>
            <person name="Barry K."/>
            <person name="Bills G."/>
            <person name="Bluhm B.H."/>
            <person name="Cannon C."/>
            <person name="Castanera R."/>
            <person name="Culley D.E."/>
            <person name="Daum C."/>
            <person name="Ezra D."/>
            <person name="Gonzalez J.B."/>
            <person name="Henrissat B."/>
            <person name="Kuo A."/>
            <person name="Liang C."/>
            <person name="Lipzen A."/>
            <person name="Lutzoni F."/>
            <person name="Magnuson J."/>
            <person name="Mondo S."/>
            <person name="Nolan M."/>
            <person name="Ohm R."/>
            <person name="Pangilinan J."/>
            <person name="Park H.-J."/>
            <person name="Ramirez L."/>
            <person name="Alfaro M."/>
            <person name="Sun H."/>
            <person name="Tritt A."/>
            <person name="Yoshinaga Y."/>
            <person name="Zwiers L.-H."/>
            <person name="Turgeon B.G."/>
            <person name="Goodwin S.B."/>
            <person name="Spatafora J.W."/>
            <person name="Crous P.W."/>
            <person name="Grigoriev I.V."/>
        </authorList>
    </citation>
    <scope>NUCLEOTIDE SEQUENCE</scope>
    <source>
        <strain evidence="13 15">CBS 781.70</strain>
    </source>
</reference>
<dbReference type="InterPro" id="IPR011527">
    <property type="entry name" value="ABC1_TM_dom"/>
</dbReference>
<reference evidence="15" key="2">
    <citation type="submission" date="2020-04" db="EMBL/GenBank/DDBJ databases">
        <authorList>
            <consortium name="NCBI Genome Project"/>
        </authorList>
    </citation>
    <scope>NUCLEOTIDE SEQUENCE</scope>
    <source>
        <strain evidence="15">CBS 781.70</strain>
    </source>
</reference>
<evidence type="ECO:0000313" key="13">
    <source>
        <dbReference type="EMBL" id="KAF1812774.1"/>
    </source>
</evidence>
<dbReference type="GO" id="GO:0016887">
    <property type="term" value="F:ATP hydrolysis activity"/>
    <property type="evidence" value="ECO:0007669"/>
    <property type="project" value="InterPro"/>
</dbReference>
<reference evidence="15" key="3">
    <citation type="submission" date="2025-04" db="UniProtKB">
        <authorList>
            <consortium name="RefSeq"/>
        </authorList>
    </citation>
    <scope>IDENTIFICATION</scope>
    <source>
        <strain evidence="15">CBS 781.70</strain>
    </source>
</reference>
<keyword evidence="14" id="KW-1185">Reference proteome</keyword>
<dbReference type="PROSITE" id="PS50929">
    <property type="entry name" value="ABC_TM1F"/>
    <property type="match status" value="1"/>
</dbReference>
<dbReference type="InterPro" id="IPR003439">
    <property type="entry name" value="ABC_transporter-like_ATP-bd"/>
</dbReference>
<comment type="similarity">
    <text evidence="8">Belongs to the ABC transporter superfamily. ABCB family. Heavy Metal importer (TC 3.A.1.210) subfamily.</text>
</comment>
<dbReference type="PANTHER" id="PTHR24221">
    <property type="entry name" value="ATP-BINDING CASSETTE SUB-FAMILY B"/>
    <property type="match status" value="1"/>
</dbReference>
<dbReference type="SUPFAM" id="SSF90123">
    <property type="entry name" value="ABC transporter transmembrane region"/>
    <property type="match status" value="1"/>
</dbReference>
<evidence type="ECO:0000259" key="11">
    <source>
        <dbReference type="PROSITE" id="PS50893"/>
    </source>
</evidence>
<evidence type="ECO:0000256" key="3">
    <source>
        <dbReference type="ARBA" id="ARBA00022692"/>
    </source>
</evidence>
<organism evidence="13">
    <name type="scientific">Eremomyces bilateralis CBS 781.70</name>
    <dbReference type="NCBI Taxonomy" id="1392243"/>
    <lineage>
        <taxon>Eukaryota</taxon>
        <taxon>Fungi</taxon>
        <taxon>Dikarya</taxon>
        <taxon>Ascomycota</taxon>
        <taxon>Pezizomycotina</taxon>
        <taxon>Dothideomycetes</taxon>
        <taxon>Dothideomycetes incertae sedis</taxon>
        <taxon>Eremomycetales</taxon>
        <taxon>Eremomycetaceae</taxon>
        <taxon>Eremomyces</taxon>
    </lineage>
</organism>
<sequence length="829" mass="93044">MLGKDVSAITALEALSYAQGIVLAVWFGASTAYAASQFHTSTKVKYIKRQRIVAVILMSFLLLGYLGEGILYVVRIARNPNWELQEENVVRVVLACCVWGMVEVIALDVVDVFWMPYLGGWILGLIFEVVLLILSATGNTRTNIYDDARLGLQAGRVILLSMLVINGIFLVGKYTHGPSTEEERQPLIVVEDSNYDSDGESIHKGDKTKADISKKIKEDGWYAYAKRFSVFIPYVFPVKERRIMVFLVLRGILTVVDLLIDLLIPLQLGILTNKLTEVTGTGVVPWKDISIWMGLQFLRGPLFIQMAQQLLLTVVSIWQSVALKTFTFNHIMSLSMEFHNDKASGEVTQAISQGEALTNLLEDVCFELMPLIFHVFLTVSFVSYLFDVNLALVLLVSSVSYTWCVARSTKAFRPIRRKYVELSRNKSNVMYESIGNWQTVTYFNRLSHSMKRFRDCTLEVMELRLKYWILIDIWYGLQQNILQLGLLCACFLAAFKIARGEQSVGSFIALISYWQGLTHPISVLARSYRNVAQYLIDAERLLQLVLTKPAVVDKEEAEELNITDGRVEFKNVSFAYDERKPTLIDVNFTAEPGNTVAFVGETGSGKSTMLKLLFRFYDVKSGGIEIDGQNIKDVTLSSLREHMGVVPQDSTLFNQSIMENVRYARLEATDEEIYEACKAASIHEKILSFPDGYASKVGERGVKLSGGELQRVSIARVLLKNPKIVLLDEATSAVDSETEGQIQDAFSRLSVGRTTFVIAHRLSTIMDANLILVVDKGHIIERGTHDELLAMKGKFFKLWTKQRGFRDSKDSSVTAGGDDLIATDPSQVD</sequence>
<feature type="transmembrane region" description="Helical" evidence="10">
    <location>
        <begin position="243"/>
        <end position="264"/>
    </location>
</feature>
<name>A0A6G1G3Y0_9PEZI</name>
<dbReference type="Gene3D" id="3.40.50.300">
    <property type="entry name" value="P-loop containing nucleotide triphosphate hydrolases"/>
    <property type="match status" value="1"/>
</dbReference>
<evidence type="ECO:0000313" key="15">
    <source>
        <dbReference type="RefSeq" id="XP_033534405.1"/>
    </source>
</evidence>
<dbReference type="InterPro" id="IPR003593">
    <property type="entry name" value="AAA+_ATPase"/>
</dbReference>
<dbReference type="SMART" id="SM00382">
    <property type="entry name" value="AAA"/>
    <property type="match status" value="1"/>
</dbReference>
<dbReference type="GeneID" id="54416917"/>
<dbReference type="InterPro" id="IPR027417">
    <property type="entry name" value="P-loop_NTPase"/>
</dbReference>
<feature type="transmembrane region" description="Helical" evidence="10">
    <location>
        <begin position="157"/>
        <end position="175"/>
    </location>
</feature>
<dbReference type="Pfam" id="PF00005">
    <property type="entry name" value="ABC_tran"/>
    <property type="match status" value="1"/>
</dbReference>
<evidence type="ECO:0000256" key="4">
    <source>
        <dbReference type="ARBA" id="ARBA00022741"/>
    </source>
</evidence>
<dbReference type="Proteomes" id="UP000504638">
    <property type="component" value="Unplaced"/>
</dbReference>
<keyword evidence="4" id="KW-0547">Nucleotide-binding</keyword>
<dbReference type="OrthoDB" id="6500128at2759"/>
<feature type="domain" description="ABC transmembrane type-1" evidence="12">
    <location>
        <begin position="252"/>
        <end position="533"/>
    </location>
</feature>
<dbReference type="InterPro" id="IPR017871">
    <property type="entry name" value="ABC_transporter-like_CS"/>
</dbReference>
<dbReference type="Gene3D" id="1.20.1560.10">
    <property type="entry name" value="ABC transporter type 1, transmembrane domain"/>
    <property type="match status" value="1"/>
</dbReference>
<protein>
    <recommendedName>
        <fullName evidence="16">Heavy metal tolerance protein</fullName>
    </recommendedName>
</protein>
<dbReference type="GO" id="GO:0016020">
    <property type="term" value="C:membrane"/>
    <property type="evidence" value="ECO:0007669"/>
    <property type="project" value="UniProtKB-SubCell"/>
</dbReference>
<evidence type="ECO:0000256" key="8">
    <source>
        <dbReference type="ARBA" id="ARBA00024363"/>
    </source>
</evidence>
<keyword evidence="3 10" id="KW-0812">Transmembrane</keyword>
<keyword evidence="2" id="KW-0813">Transport</keyword>
<feature type="transmembrane region" description="Helical" evidence="10">
    <location>
        <begin position="117"/>
        <end position="137"/>
    </location>
</feature>
<feature type="transmembrane region" description="Helical" evidence="10">
    <location>
        <begin position="89"/>
        <end position="110"/>
    </location>
</feature>
<dbReference type="RefSeq" id="XP_033534405.1">
    <property type="nucleotide sequence ID" value="XM_033676347.1"/>
</dbReference>
<feature type="domain" description="ABC transporter" evidence="11">
    <location>
        <begin position="567"/>
        <end position="801"/>
    </location>
</feature>
<dbReference type="AlphaFoldDB" id="A0A6G1G3Y0"/>
<dbReference type="GO" id="GO:0140359">
    <property type="term" value="F:ABC-type transporter activity"/>
    <property type="evidence" value="ECO:0007669"/>
    <property type="project" value="InterPro"/>
</dbReference>
<keyword evidence="5" id="KW-0067">ATP-binding</keyword>
<dbReference type="PANTHER" id="PTHR24221:SF503">
    <property type="entry name" value="MITOCHONDRIAL POTASSIUM CHANNEL ATP-BINDING SUBUNIT"/>
    <property type="match status" value="1"/>
</dbReference>
<dbReference type="PROSITE" id="PS00211">
    <property type="entry name" value="ABC_TRANSPORTER_1"/>
    <property type="match status" value="1"/>
</dbReference>
<proteinExistence type="inferred from homology"/>
<feature type="transmembrane region" description="Helical" evidence="10">
    <location>
        <begin position="52"/>
        <end position="77"/>
    </location>
</feature>
<accession>A0A6G1G3Y0</accession>
<dbReference type="InterPro" id="IPR036640">
    <property type="entry name" value="ABC1_TM_sf"/>
</dbReference>
<feature type="transmembrane region" description="Helical" evidence="10">
    <location>
        <begin position="20"/>
        <end position="40"/>
    </location>
</feature>